<dbReference type="GO" id="GO:0005524">
    <property type="term" value="F:ATP binding"/>
    <property type="evidence" value="ECO:0007669"/>
    <property type="project" value="InterPro"/>
</dbReference>
<feature type="domain" description="AAA+ ATPase" evidence="1">
    <location>
        <begin position="119"/>
        <end position="256"/>
    </location>
</feature>
<evidence type="ECO:0000313" key="3">
    <source>
        <dbReference type="Proteomes" id="UP000028090"/>
    </source>
</evidence>
<dbReference type="InterPro" id="IPR027417">
    <property type="entry name" value="P-loop_NTPase"/>
</dbReference>
<dbReference type="Pfam" id="PF01695">
    <property type="entry name" value="IstB_IS21"/>
    <property type="match status" value="1"/>
</dbReference>
<dbReference type="InterPro" id="IPR002611">
    <property type="entry name" value="IstB_ATP-bd"/>
</dbReference>
<dbReference type="PATRIC" id="fig|28037.95.peg.435"/>
<dbReference type="Proteomes" id="UP000028090">
    <property type="component" value="Unassembled WGS sequence"/>
</dbReference>
<evidence type="ECO:0000259" key="1">
    <source>
        <dbReference type="SMART" id="SM00382"/>
    </source>
</evidence>
<accession>A0A081Q465</accession>
<protein>
    <submittedName>
        <fullName evidence="2">IstB-like ATP binding family protein</fullName>
    </submittedName>
</protein>
<dbReference type="EMBL" id="JPFU01000005">
    <property type="protein sequence ID" value="KEQ37738.1"/>
    <property type="molecule type" value="Genomic_DNA"/>
</dbReference>
<dbReference type="PANTHER" id="PTHR30050:SF4">
    <property type="entry name" value="ATP-BINDING PROTEIN RV3427C IN INSERTION SEQUENCE-RELATED"/>
    <property type="match status" value="1"/>
</dbReference>
<evidence type="ECO:0000313" key="2">
    <source>
        <dbReference type="EMBL" id="KEQ37738.1"/>
    </source>
</evidence>
<dbReference type="GO" id="GO:0006260">
    <property type="term" value="P:DNA replication"/>
    <property type="evidence" value="ECO:0007669"/>
    <property type="project" value="TreeGrafter"/>
</dbReference>
<dbReference type="RefSeq" id="WP_042900406.1">
    <property type="nucleotide sequence ID" value="NZ_JPFU01000005.1"/>
</dbReference>
<dbReference type="OrthoDB" id="2052561at2"/>
<gene>
    <name evidence="2" type="ORF">SK629_0474</name>
</gene>
<reference evidence="2 3" key="1">
    <citation type="submission" date="2014-05" db="EMBL/GenBank/DDBJ databases">
        <authorList>
            <person name="Daugherty S.C."/>
            <person name="Tallon L.J."/>
            <person name="Sadzewicz L."/>
            <person name="Kilian M."/>
            <person name="Tettelin H."/>
        </authorList>
    </citation>
    <scope>NUCLEOTIDE SEQUENCE [LARGE SCALE GENOMIC DNA]</scope>
    <source>
        <strain evidence="2 3">SK629</strain>
    </source>
</reference>
<dbReference type="SMART" id="SM00382">
    <property type="entry name" value="AAA"/>
    <property type="match status" value="1"/>
</dbReference>
<dbReference type="Gene3D" id="3.40.50.300">
    <property type="entry name" value="P-loop containing nucleotide triphosphate hydrolases"/>
    <property type="match status" value="1"/>
</dbReference>
<name>A0A081Q465_STRMT</name>
<proteinExistence type="predicted"/>
<comment type="caution">
    <text evidence="2">The sequence shown here is derived from an EMBL/GenBank/DDBJ whole genome shotgun (WGS) entry which is preliminary data.</text>
</comment>
<dbReference type="AlphaFoldDB" id="A0A081Q465"/>
<sequence length="281" mass="32183">MKEQFKEFNNRKISDKVCDIHQVNYWEISISVVGSSERKIQPFCPECVKGDIKQKEKDLLQRFDDRQTYFKTYDVLMRDSTIPKELKGATFDNFFVKTTEEGQMLEFVKGQAQKYLAGMTGNTLISGSTGIGKSHLSLALAKEINESFREKNDPKSVLFVSLTEIIKQIKEGWAYGRNANLTEYEAVKKLVDVDFLIIDDLGAKNGTVTPKSDWEQDFLFDIINNRETTIFNTNLDSSELRTVYNARNSSRILKGLEGNTFKAFTIKDKRYTINTVRGEKG</sequence>
<dbReference type="PANTHER" id="PTHR30050">
    <property type="entry name" value="CHROMOSOMAL REPLICATION INITIATOR PROTEIN DNAA"/>
    <property type="match status" value="1"/>
</dbReference>
<dbReference type="SUPFAM" id="SSF52540">
    <property type="entry name" value="P-loop containing nucleoside triphosphate hydrolases"/>
    <property type="match status" value="1"/>
</dbReference>
<organism evidence="2 3">
    <name type="scientific">Streptococcus mitis</name>
    <dbReference type="NCBI Taxonomy" id="28037"/>
    <lineage>
        <taxon>Bacteria</taxon>
        <taxon>Bacillati</taxon>
        <taxon>Bacillota</taxon>
        <taxon>Bacilli</taxon>
        <taxon>Lactobacillales</taxon>
        <taxon>Streptococcaceae</taxon>
        <taxon>Streptococcus</taxon>
        <taxon>Streptococcus mitis group</taxon>
    </lineage>
</organism>
<dbReference type="InterPro" id="IPR003593">
    <property type="entry name" value="AAA+_ATPase"/>
</dbReference>